<keyword evidence="1" id="KW-0812">Transmembrane</keyword>
<accession>A0ABT9HQ04</accession>
<gene>
    <name evidence="2" type="ORF">Q9K02_08815</name>
</gene>
<evidence type="ECO:0000313" key="2">
    <source>
        <dbReference type="EMBL" id="MDP4575234.1"/>
    </source>
</evidence>
<dbReference type="EMBL" id="JAVAIM010000001">
    <property type="protein sequence ID" value="MDP4575234.1"/>
    <property type="molecule type" value="Genomic_DNA"/>
</dbReference>
<dbReference type="RefSeq" id="WP_305932558.1">
    <property type="nucleotide sequence ID" value="NZ_JAVAIM010000001.1"/>
</dbReference>
<feature type="transmembrane region" description="Helical" evidence="1">
    <location>
        <begin position="45"/>
        <end position="66"/>
    </location>
</feature>
<reference evidence="2 3" key="1">
    <citation type="submission" date="2023-08" db="EMBL/GenBank/DDBJ databases">
        <title>genomic of G39.</title>
        <authorList>
            <person name="Wang Y."/>
        </authorList>
    </citation>
    <scope>NUCLEOTIDE SEQUENCE [LARGE SCALE GENOMIC DNA]</scope>
    <source>
        <strain evidence="2 3">G39</strain>
    </source>
</reference>
<keyword evidence="3" id="KW-1185">Reference proteome</keyword>
<feature type="transmembrane region" description="Helical" evidence="1">
    <location>
        <begin position="145"/>
        <end position="166"/>
    </location>
</feature>
<evidence type="ECO:0000256" key="1">
    <source>
        <dbReference type="SAM" id="Phobius"/>
    </source>
</evidence>
<comment type="caution">
    <text evidence="2">The sequence shown here is derived from an EMBL/GenBank/DDBJ whole genome shotgun (WGS) entry which is preliminary data.</text>
</comment>
<organism evidence="2 3">
    <name type="scientific">Qipengyuania profundimaris</name>
    <dbReference type="NCBI Taxonomy" id="3067652"/>
    <lineage>
        <taxon>Bacteria</taxon>
        <taxon>Pseudomonadati</taxon>
        <taxon>Pseudomonadota</taxon>
        <taxon>Alphaproteobacteria</taxon>
        <taxon>Sphingomonadales</taxon>
        <taxon>Erythrobacteraceae</taxon>
        <taxon>Qipengyuania</taxon>
    </lineage>
</organism>
<dbReference type="Proteomes" id="UP001240639">
    <property type="component" value="Unassembled WGS sequence"/>
</dbReference>
<feature type="transmembrane region" description="Helical" evidence="1">
    <location>
        <begin position="78"/>
        <end position="99"/>
    </location>
</feature>
<protein>
    <submittedName>
        <fullName evidence="2">Uncharacterized protein</fullName>
    </submittedName>
</protein>
<feature type="transmembrane region" description="Helical" evidence="1">
    <location>
        <begin position="172"/>
        <end position="189"/>
    </location>
</feature>
<evidence type="ECO:0000313" key="3">
    <source>
        <dbReference type="Proteomes" id="UP001240639"/>
    </source>
</evidence>
<feature type="transmembrane region" description="Helical" evidence="1">
    <location>
        <begin position="119"/>
        <end position="138"/>
    </location>
</feature>
<name>A0ABT9HQ04_9SPHN</name>
<keyword evidence="1" id="KW-0472">Membrane</keyword>
<sequence>MTNFEFVFILYALLLGLSLIELLAGLGHALELKFASDAGGTTFTIGWLTPALAIFVMLDLLSFWIFAWRLQDRITVDALSLLAVMAFASSYYLAARLVFPSEPDRFTDLDTHYARVKRVVMVILIALVLVQWAYLLSLPDLRDSLLSPLSIGLTVLLVGLMAAVAVVSSVKANLVLLALLIARYLVVYAI</sequence>
<proteinExistence type="predicted"/>
<keyword evidence="1" id="KW-1133">Transmembrane helix</keyword>